<reference evidence="1 2" key="1">
    <citation type="submission" date="2006-02" db="EMBL/GenBank/DDBJ databases">
        <authorList>
            <person name="Amann R."/>
            <person name="Ferriera S."/>
            <person name="Johnson J."/>
            <person name="Kravitz S."/>
            <person name="Halpern A."/>
            <person name="Remington K."/>
            <person name="Beeson K."/>
            <person name="Tran B."/>
            <person name="Rogers Y.-H."/>
            <person name="Friedman R."/>
            <person name="Venter J.C."/>
        </authorList>
    </citation>
    <scope>NUCLEOTIDE SEQUENCE [LARGE SCALE GENOMIC DNA]</scope>
    <source>
        <strain evidence="1 2">DSM 3645</strain>
    </source>
</reference>
<sequence length="462" mass="49914">MPHQDSTDIRTNLQALKAVFRELLPAKFDLPKSHGNASLDPQTLAASDVATTQADRDRIVGEVQADVGKAVTEKEVTADRVTKEAAVREVNADLAPITNAGNAEASEVESDYANLPVRIPENLMRPTEIGLNDESVEVAPVLAAPTGQNSVNGIGVSLSYNPNYLLPSRVNDLLAHGYAKRATLPSLGNDLIYLADVSGGTLHQIILERVPTVTGHTNGVPWKPGQHLPKAVRTIPEHYRVVKWTTSPAQGGGALAIDELLKAHLKQESVNHNLSTYQSIEDSQGQINRRYAAVAAYQAFPLFANTFLEFGDGNKEEAFISAAGDVATIVTLGAGSAEIQGTKAAVIMYRTGATINIATGSYFTYKGIMQAIQNEGVDLESGSNIGIGLLHLFGAKLDLGKTSGVRYADLPTADWLKASRLNNFQAGARPFGYGQLTQSRKQKYLRRRMSQSWTESWPSRKR</sequence>
<comment type="caution">
    <text evidence="1">The sequence shown here is derived from an EMBL/GenBank/DDBJ whole genome shotgun (WGS) entry which is preliminary data.</text>
</comment>
<dbReference type="EMBL" id="AANZ01000017">
    <property type="protein sequence ID" value="EAQ78907.1"/>
    <property type="molecule type" value="Genomic_DNA"/>
</dbReference>
<dbReference type="HOGENOM" id="CLU_591434_0_0_0"/>
<dbReference type="Proteomes" id="UP000004358">
    <property type="component" value="Unassembled WGS sequence"/>
</dbReference>
<evidence type="ECO:0000313" key="2">
    <source>
        <dbReference type="Proteomes" id="UP000004358"/>
    </source>
</evidence>
<accession>A3ZX30</accession>
<dbReference type="RefSeq" id="WP_002653401.1">
    <property type="nucleotide sequence ID" value="NZ_CH672376.1"/>
</dbReference>
<dbReference type="STRING" id="314230.DSM3645_27543"/>
<name>A3ZX30_9BACT</name>
<dbReference type="AlphaFoldDB" id="A3ZX30"/>
<evidence type="ECO:0000313" key="1">
    <source>
        <dbReference type="EMBL" id="EAQ78907.1"/>
    </source>
</evidence>
<gene>
    <name evidence="1" type="ORF">DSM3645_27543</name>
</gene>
<protein>
    <submittedName>
        <fullName evidence="1">Uncharacterized protein</fullName>
    </submittedName>
</protein>
<organism evidence="1 2">
    <name type="scientific">Blastopirellula marina DSM 3645</name>
    <dbReference type="NCBI Taxonomy" id="314230"/>
    <lineage>
        <taxon>Bacteria</taxon>
        <taxon>Pseudomonadati</taxon>
        <taxon>Planctomycetota</taxon>
        <taxon>Planctomycetia</taxon>
        <taxon>Pirellulales</taxon>
        <taxon>Pirellulaceae</taxon>
        <taxon>Blastopirellula</taxon>
    </lineage>
</organism>
<proteinExistence type="predicted"/>